<sequence>MRRNFIFHGFLGADNLSNCNEKKLIHNFSEPLDSVDSHRQAGNMMNMNSEEPPLQPDPSSSVSRQVVPRAAMTSPEHPWPVTMASWTFSQAISTWPSFWLEGQIQEINARRAGSTYITLADSQVSNTTLEVVAFGATSAQAAQFHQGDRVLIHGKPNLYQRFTKLSFLAQEIRRIGQGDLKQQIEELRKKLKGEGLFDADRKLALPEFPHHIGLICAPQARAEGDVKRNAMLRWPTIQITSEYVHVQGESCPPDVIAAVKKLDADPDIDVIIIARGGGAFADLVGFSDEGVVRAVSECSTPVVSAIGHEDDWTLLDLVADLRASTPTDAAKRVVPDVHEQLELIDQLRFTLQSDLQSLVTSQLQLMHGYLTNPHLTHPMSMLEPYSQQLERLSERLNASLHQYVDSETNAITRSQATLTALSPQKTLDRGYSIIRDEDGHVLSDASQLSSGQLLALLLRHGSATARVENVHD</sequence>
<keyword evidence="2 5" id="KW-0540">Nuclease</keyword>
<evidence type="ECO:0000256" key="5">
    <source>
        <dbReference type="HAMAP-Rule" id="MF_00378"/>
    </source>
</evidence>
<reference evidence="10 11" key="1">
    <citation type="journal article" date="2017" name="BMC Genomics">
        <title>Comparative genomic and phylogenomic analyses of the Bifidobacteriaceae family.</title>
        <authorList>
            <person name="Lugli G.A."/>
            <person name="Milani C."/>
            <person name="Turroni F."/>
            <person name="Duranti S."/>
            <person name="Mancabelli L."/>
            <person name="Mangifesta M."/>
            <person name="Ferrario C."/>
            <person name="Modesto M."/>
            <person name="Mattarelli P."/>
            <person name="Jiri K."/>
            <person name="van Sinderen D."/>
            <person name="Ventura M."/>
        </authorList>
    </citation>
    <scope>NUCLEOTIDE SEQUENCE [LARGE SCALE GENOMIC DNA]</scope>
    <source>
        <strain evidence="10 11">LMG 21773</strain>
    </source>
</reference>
<dbReference type="HAMAP" id="MF_00378">
    <property type="entry name" value="Exonuc_7_L"/>
    <property type="match status" value="1"/>
</dbReference>
<comment type="subunit">
    <text evidence="5">Heterooligomer composed of large and small subunits.</text>
</comment>
<feature type="domain" description="Exonuclease VII large subunit C-terminal" evidence="8">
    <location>
        <begin position="196"/>
        <end position="415"/>
    </location>
</feature>
<dbReference type="GO" id="GO:0009318">
    <property type="term" value="C:exodeoxyribonuclease VII complex"/>
    <property type="evidence" value="ECO:0007669"/>
    <property type="project" value="UniProtKB-UniRule"/>
</dbReference>
<dbReference type="NCBIfam" id="TIGR00237">
    <property type="entry name" value="xseA"/>
    <property type="match status" value="1"/>
</dbReference>
<evidence type="ECO:0000259" key="8">
    <source>
        <dbReference type="Pfam" id="PF02601"/>
    </source>
</evidence>
<evidence type="ECO:0000256" key="3">
    <source>
        <dbReference type="ARBA" id="ARBA00022801"/>
    </source>
</evidence>
<organism evidence="10 11">
    <name type="scientific">Aeriscardovia aeriphila</name>
    <dbReference type="NCBI Taxonomy" id="218139"/>
    <lineage>
        <taxon>Bacteria</taxon>
        <taxon>Bacillati</taxon>
        <taxon>Actinomycetota</taxon>
        <taxon>Actinomycetes</taxon>
        <taxon>Bifidobacteriales</taxon>
        <taxon>Bifidobacteriaceae</taxon>
        <taxon>Aeriscardovia</taxon>
    </lineage>
</organism>
<dbReference type="Pfam" id="PF02601">
    <property type="entry name" value="Exonuc_VII_L"/>
    <property type="match status" value="1"/>
</dbReference>
<evidence type="ECO:0000259" key="9">
    <source>
        <dbReference type="Pfam" id="PF13742"/>
    </source>
</evidence>
<feature type="domain" description="OB-fold nucleic acid binding" evidence="9">
    <location>
        <begin position="96"/>
        <end position="173"/>
    </location>
</feature>
<evidence type="ECO:0000256" key="6">
    <source>
        <dbReference type="RuleBase" id="RU004355"/>
    </source>
</evidence>
<gene>
    <name evidence="5" type="primary">xseA</name>
    <name evidence="10" type="ORF">AEAE_0886</name>
</gene>
<dbReference type="Pfam" id="PF13742">
    <property type="entry name" value="tRNA_anti_2"/>
    <property type="match status" value="1"/>
</dbReference>
<dbReference type="EC" id="3.1.11.6" evidence="5"/>
<proteinExistence type="inferred from homology"/>
<dbReference type="GO" id="GO:0003676">
    <property type="term" value="F:nucleic acid binding"/>
    <property type="evidence" value="ECO:0007669"/>
    <property type="project" value="InterPro"/>
</dbReference>
<dbReference type="AlphaFoldDB" id="A0A261FBC3"/>
<comment type="catalytic activity">
    <reaction evidence="5 6">
        <text>Exonucleolytic cleavage in either 5'- to 3'- or 3'- to 5'-direction to yield nucleoside 5'-phosphates.</text>
        <dbReference type="EC" id="3.1.11.6"/>
    </reaction>
</comment>
<dbReference type="InterPro" id="IPR025824">
    <property type="entry name" value="OB-fold_nuc-bd_dom"/>
</dbReference>
<evidence type="ECO:0000256" key="4">
    <source>
        <dbReference type="ARBA" id="ARBA00022839"/>
    </source>
</evidence>
<comment type="function">
    <text evidence="5">Bidirectionally degrades single-stranded DNA into large acid-insoluble oligonucleotides, which are then degraded further into small acid-soluble oligonucleotides.</text>
</comment>
<evidence type="ECO:0000256" key="2">
    <source>
        <dbReference type="ARBA" id="ARBA00022722"/>
    </source>
</evidence>
<evidence type="ECO:0000313" key="11">
    <source>
        <dbReference type="Proteomes" id="UP000228976"/>
    </source>
</evidence>
<dbReference type="GO" id="GO:0006308">
    <property type="term" value="P:DNA catabolic process"/>
    <property type="evidence" value="ECO:0007669"/>
    <property type="project" value="UniProtKB-UniRule"/>
</dbReference>
<comment type="caution">
    <text evidence="10">The sequence shown here is derived from an EMBL/GenBank/DDBJ whole genome shotgun (WGS) entry which is preliminary data.</text>
</comment>
<dbReference type="GO" id="GO:0008855">
    <property type="term" value="F:exodeoxyribonuclease VII activity"/>
    <property type="evidence" value="ECO:0007669"/>
    <property type="project" value="UniProtKB-UniRule"/>
</dbReference>
<name>A0A261FBC3_9BIFI</name>
<keyword evidence="11" id="KW-1185">Reference proteome</keyword>
<accession>A0A261FBC3</accession>
<keyword evidence="1 5" id="KW-0963">Cytoplasm</keyword>
<keyword evidence="3 5" id="KW-0378">Hydrolase</keyword>
<dbReference type="PANTHER" id="PTHR30008:SF0">
    <property type="entry name" value="EXODEOXYRIBONUCLEASE 7 LARGE SUBUNIT"/>
    <property type="match status" value="1"/>
</dbReference>
<dbReference type="PANTHER" id="PTHR30008">
    <property type="entry name" value="EXODEOXYRIBONUCLEASE 7 LARGE SUBUNIT"/>
    <property type="match status" value="1"/>
</dbReference>
<dbReference type="Proteomes" id="UP000228976">
    <property type="component" value="Unassembled WGS sequence"/>
</dbReference>
<feature type="region of interest" description="Disordered" evidence="7">
    <location>
        <begin position="33"/>
        <end position="64"/>
    </location>
</feature>
<evidence type="ECO:0000256" key="7">
    <source>
        <dbReference type="SAM" id="MobiDB-lite"/>
    </source>
</evidence>
<comment type="subcellular location">
    <subcellularLocation>
        <location evidence="5 6">Cytoplasm</location>
    </subcellularLocation>
</comment>
<evidence type="ECO:0000313" key="10">
    <source>
        <dbReference type="EMBL" id="OZG56398.1"/>
    </source>
</evidence>
<dbReference type="InterPro" id="IPR020579">
    <property type="entry name" value="Exonuc_VII_lsu_C"/>
</dbReference>
<evidence type="ECO:0000256" key="1">
    <source>
        <dbReference type="ARBA" id="ARBA00022490"/>
    </source>
</evidence>
<keyword evidence="4 5" id="KW-0269">Exonuclease</keyword>
<dbReference type="EMBL" id="MWWU01000002">
    <property type="protein sequence ID" value="OZG56398.1"/>
    <property type="molecule type" value="Genomic_DNA"/>
</dbReference>
<protein>
    <recommendedName>
        <fullName evidence="5">Exodeoxyribonuclease 7 large subunit</fullName>
        <ecNumber evidence="5">3.1.11.6</ecNumber>
    </recommendedName>
    <alternativeName>
        <fullName evidence="5">Exodeoxyribonuclease VII large subunit</fullName>
        <shortName evidence="5">Exonuclease VII large subunit</shortName>
    </alternativeName>
</protein>
<dbReference type="InterPro" id="IPR003753">
    <property type="entry name" value="Exonuc_VII_L"/>
</dbReference>
<dbReference type="CDD" id="cd04489">
    <property type="entry name" value="ExoVII_LU_OBF"/>
    <property type="match status" value="1"/>
</dbReference>
<dbReference type="GO" id="GO:0005737">
    <property type="term" value="C:cytoplasm"/>
    <property type="evidence" value="ECO:0007669"/>
    <property type="project" value="UniProtKB-SubCell"/>
</dbReference>
<comment type="similarity">
    <text evidence="5 6">Belongs to the XseA family.</text>
</comment>